<dbReference type="CDD" id="cd03789">
    <property type="entry name" value="GT9_LPS_heptosyltransferase"/>
    <property type="match status" value="1"/>
</dbReference>
<name>A0A4R6KGC0_9ACTN</name>
<evidence type="ECO:0000256" key="1">
    <source>
        <dbReference type="ARBA" id="ARBA00022676"/>
    </source>
</evidence>
<accession>A0A4R6KGC0</accession>
<keyword evidence="4" id="KW-1185">Reference proteome</keyword>
<evidence type="ECO:0000313" key="4">
    <source>
        <dbReference type="Proteomes" id="UP000295388"/>
    </source>
</evidence>
<organism evidence="3 4">
    <name type="scientific">Kribbella caucasensis</name>
    <dbReference type="NCBI Taxonomy" id="2512215"/>
    <lineage>
        <taxon>Bacteria</taxon>
        <taxon>Bacillati</taxon>
        <taxon>Actinomycetota</taxon>
        <taxon>Actinomycetes</taxon>
        <taxon>Propionibacteriales</taxon>
        <taxon>Kribbellaceae</taxon>
        <taxon>Kribbella</taxon>
    </lineage>
</organism>
<dbReference type="GO" id="GO:0009244">
    <property type="term" value="P:lipopolysaccharide core region biosynthetic process"/>
    <property type="evidence" value="ECO:0007669"/>
    <property type="project" value="TreeGrafter"/>
</dbReference>
<dbReference type="Pfam" id="PF01075">
    <property type="entry name" value="Glyco_transf_9"/>
    <property type="match status" value="1"/>
</dbReference>
<gene>
    <name evidence="3" type="ORF">EV643_108292</name>
</gene>
<dbReference type="Proteomes" id="UP000295388">
    <property type="component" value="Unassembled WGS sequence"/>
</dbReference>
<proteinExistence type="predicted"/>
<dbReference type="InterPro" id="IPR051199">
    <property type="entry name" value="LPS_LOS_Heptosyltrfase"/>
</dbReference>
<dbReference type="PANTHER" id="PTHR30160:SF1">
    <property type="entry name" value="LIPOPOLYSACCHARIDE 1,2-N-ACETYLGLUCOSAMINETRANSFERASE-RELATED"/>
    <property type="match status" value="1"/>
</dbReference>
<keyword evidence="2 3" id="KW-0808">Transferase</keyword>
<dbReference type="SUPFAM" id="SSF53756">
    <property type="entry name" value="UDP-Glycosyltransferase/glycogen phosphorylase"/>
    <property type="match status" value="1"/>
</dbReference>
<protein>
    <submittedName>
        <fullName evidence="3">ADP-heptose:LPS heptosyltransferase</fullName>
    </submittedName>
</protein>
<dbReference type="PANTHER" id="PTHR30160">
    <property type="entry name" value="TETRAACYLDISACCHARIDE 4'-KINASE-RELATED"/>
    <property type="match status" value="1"/>
</dbReference>
<comment type="caution">
    <text evidence="3">The sequence shown here is derived from an EMBL/GenBank/DDBJ whole genome shotgun (WGS) entry which is preliminary data.</text>
</comment>
<reference evidence="3 4" key="1">
    <citation type="submission" date="2019-03" db="EMBL/GenBank/DDBJ databases">
        <title>Genomic Encyclopedia of Type Strains, Phase III (KMG-III): the genomes of soil and plant-associated and newly described type strains.</title>
        <authorList>
            <person name="Whitman W."/>
        </authorList>
    </citation>
    <scope>NUCLEOTIDE SEQUENCE [LARGE SCALE GENOMIC DNA]</scope>
    <source>
        <strain evidence="3 4">VKM Ac-2527</strain>
    </source>
</reference>
<dbReference type="RefSeq" id="WP_202869613.1">
    <property type="nucleotide sequence ID" value="NZ_SNWQ01000008.1"/>
</dbReference>
<dbReference type="GO" id="GO:0005829">
    <property type="term" value="C:cytosol"/>
    <property type="evidence" value="ECO:0007669"/>
    <property type="project" value="TreeGrafter"/>
</dbReference>
<keyword evidence="1" id="KW-0328">Glycosyltransferase</keyword>
<dbReference type="AlphaFoldDB" id="A0A4R6KGC0"/>
<sequence length="308" mass="32274">MTALLALRALGLGDALTGVPALRGLRRRYADHLLLLAGPEPVSNWLASLGVVDGVVSTTDLSGRPPGRRLGSHVAVNLHGRGPQSHQLLQAAAPRELIAFDSAAAGHLAGCRWFVDEHEVGRWCRLVASVGASCDAADLRLPITAASDRAVVIHPGAASMARRWPVTRWAHVAAHLRSDGHHVVLTGTEAELCQALSVASGAENLSGRLGIHQLAERVASAALVLCGDTGIAHLATALGVRSVTLFGPVPPTWWGPAIDLDLHTVLYHGSRVGDPHADRPDEGLLRISVTEVLTAARAQLAGTRPPST</sequence>
<dbReference type="InterPro" id="IPR002201">
    <property type="entry name" value="Glyco_trans_9"/>
</dbReference>
<dbReference type="EMBL" id="SNWQ01000008">
    <property type="protein sequence ID" value="TDO47975.1"/>
    <property type="molecule type" value="Genomic_DNA"/>
</dbReference>
<dbReference type="Gene3D" id="3.40.50.2000">
    <property type="entry name" value="Glycogen Phosphorylase B"/>
    <property type="match status" value="2"/>
</dbReference>
<evidence type="ECO:0000256" key="2">
    <source>
        <dbReference type="ARBA" id="ARBA00022679"/>
    </source>
</evidence>
<evidence type="ECO:0000313" key="3">
    <source>
        <dbReference type="EMBL" id="TDO47975.1"/>
    </source>
</evidence>
<dbReference type="GO" id="GO:0008713">
    <property type="term" value="F:ADP-heptose-lipopolysaccharide heptosyltransferase activity"/>
    <property type="evidence" value="ECO:0007669"/>
    <property type="project" value="TreeGrafter"/>
</dbReference>